<sequence>MSSTQPTREKIDHLTWPDILVLTVIMWGHSIVTSTTAYLSQLEGTETADESLEFAASDNYGALAMQAVLLLLALAYLWMRRFDFRTWHVRLSPKALVQGILVFLGGALLMDAYLLITSPLTEILPIPGPIGAFFGNETVSKVIYSLLNGFYEEIYFLGICLAVKPHQLKWAVPFSLLVRASFHTYQGMINALGIGVLFGGLIYLLYKRSKDKNLLPFFIAHAMGDIFGVGLVSYFWT</sequence>
<dbReference type="Proteomes" id="UP000263928">
    <property type="component" value="Unassembled WGS sequence"/>
</dbReference>
<reference evidence="3" key="1">
    <citation type="submission" date="2018-08" db="EMBL/GenBank/DDBJ databases">
        <authorList>
            <person name="Hornung B."/>
        </authorList>
    </citation>
    <scope>NUCLEOTIDE SEQUENCE [LARGE SCALE GENOMIC DNA]</scope>
</reference>
<name>A0A383S692_9ACTN</name>
<evidence type="ECO:0000313" key="2">
    <source>
        <dbReference type="EMBL" id="SYZ33082.1"/>
    </source>
</evidence>
<dbReference type="GO" id="GO:0004175">
    <property type="term" value="F:endopeptidase activity"/>
    <property type="evidence" value="ECO:0007669"/>
    <property type="project" value="UniProtKB-ARBA"/>
</dbReference>
<protein>
    <submittedName>
        <fullName evidence="2">CAAX protease self-immunity</fullName>
    </submittedName>
</protein>
<dbReference type="Pfam" id="PF02517">
    <property type="entry name" value="Rce1-like"/>
    <property type="match status" value="1"/>
</dbReference>
<dbReference type="AlphaFoldDB" id="A0A383S692"/>
<accession>A0A383S692</accession>
<dbReference type="InterPro" id="IPR003675">
    <property type="entry name" value="Rce1/LyrA-like_dom"/>
</dbReference>
<evidence type="ECO:0000313" key="3">
    <source>
        <dbReference type="Proteomes" id="UP000263928"/>
    </source>
</evidence>
<dbReference type="RefSeq" id="WP_197720627.1">
    <property type="nucleotide sequence ID" value="NZ_LR134442.1"/>
</dbReference>
<keyword evidence="2" id="KW-0645">Protease</keyword>
<gene>
    <name evidence="2" type="ORF">PROPAUS_0993</name>
</gene>
<dbReference type="GO" id="GO:0006508">
    <property type="term" value="P:proteolysis"/>
    <property type="evidence" value="ECO:0007669"/>
    <property type="project" value="UniProtKB-KW"/>
</dbReference>
<keyword evidence="2" id="KW-0378">Hydrolase</keyword>
<dbReference type="GO" id="GO:0080120">
    <property type="term" value="P:CAAX-box protein maturation"/>
    <property type="evidence" value="ECO:0007669"/>
    <property type="project" value="UniProtKB-ARBA"/>
</dbReference>
<feature type="domain" description="CAAX prenyl protease 2/Lysostaphin resistance protein A-like" evidence="1">
    <location>
        <begin position="142"/>
        <end position="226"/>
    </location>
</feature>
<organism evidence="2 3">
    <name type="scientific">Propionibacterium australiense</name>
    <dbReference type="NCBI Taxonomy" id="119981"/>
    <lineage>
        <taxon>Bacteria</taxon>
        <taxon>Bacillati</taxon>
        <taxon>Actinomycetota</taxon>
        <taxon>Actinomycetes</taxon>
        <taxon>Propionibacteriales</taxon>
        <taxon>Propionibacteriaceae</taxon>
        <taxon>Propionibacterium</taxon>
    </lineage>
</organism>
<evidence type="ECO:0000259" key="1">
    <source>
        <dbReference type="Pfam" id="PF02517"/>
    </source>
</evidence>
<dbReference type="EMBL" id="UNQJ01000005">
    <property type="protein sequence ID" value="SYZ33082.1"/>
    <property type="molecule type" value="Genomic_DNA"/>
</dbReference>
<keyword evidence="3" id="KW-1185">Reference proteome</keyword>
<proteinExistence type="predicted"/>